<proteinExistence type="predicted"/>
<dbReference type="EMBL" id="JAWDIP010000003">
    <property type="protein sequence ID" value="MDY0393611.1"/>
    <property type="molecule type" value="Genomic_DNA"/>
</dbReference>
<protein>
    <submittedName>
        <fullName evidence="2">PfkB family carbohydrate kinase</fullName>
    </submittedName>
</protein>
<dbReference type="Gene3D" id="3.40.1190.20">
    <property type="match status" value="1"/>
</dbReference>
<keyword evidence="2" id="KW-0418">Kinase</keyword>
<sequence>MNYRTKLWSQEECGNALKKILPYIDILSAGILDAKYLMGIELQEYTLENVYAEILKGYPNIEVIYSTNRTVYTSEHNSLVGNIYRKGRLTTSKLFDIPNIIDRVGGGDAFTAGVLHKYVTAQDEDDIELINFATAASVLKHTISGDMSLFSFREVEEFVKHTSNEISR</sequence>
<gene>
    <name evidence="2" type="ORF">RWE15_03115</name>
</gene>
<dbReference type="InterPro" id="IPR029056">
    <property type="entry name" value="Ribokinase-like"/>
</dbReference>
<keyword evidence="2" id="KW-0808">Transferase</keyword>
<keyword evidence="3" id="KW-1185">Reference proteome</keyword>
<dbReference type="SUPFAM" id="SSF53613">
    <property type="entry name" value="Ribokinase-like"/>
    <property type="match status" value="1"/>
</dbReference>
<dbReference type="InterPro" id="IPR011611">
    <property type="entry name" value="PfkB_dom"/>
</dbReference>
<dbReference type="Pfam" id="PF00294">
    <property type="entry name" value="PfkB"/>
    <property type="match status" value="1"/>
</dbReference>
<dbReference type="Proteomes" id="UP001281447">
    <property type="component" value="Unassembled WGS sequence"/>
</dbReference>
<evidence type="ECO:0000313" key="3">
    <source>
        <dbReference type="Proteomes" id="UP001281447"/>
    </source>
</evidence>
<reference evidence="2 3" key="1">
    <citation type="submission" date="2023-10" db="EMBL/GenBank/DDBJ databases">
        <title>Virgibacillus halophilus 5B73C genome.</title>
        <authorList>
            <person name="Miliotis G."/>
            <person name="Sengupta P."/>
            <person name="Hameed A."/>
            <person name="Chuvochina M."/>
            <person name="Mcdonagh F."/>
            <person name="Simpson A.C."/>
            <person name="Singh N.K."/>
            <person name="Rekha P.D."/>
            <person name="Raman K."/>
            <person name="Hugenholtz P."/>
            <person name="Venkateswaran K."/>
        </authorList>
    </citation>
    <scope>NUCLEOTIDE SEQUENCE [LARGE SCALE GENOMIC DNA]</scope>
    <source>
        <strain evidence="2 3">5B73C</strain>
    </source>
</reference>
<comment type="caution">
    <text evidence="2">The sequence shown here is derived from an EMBL/GenBank/DDBJ whole genome shotgun (WGS) entry which is preliminary data.</text>
</comment>
<evidence type="ECO:0000313" key="2">
    <source>
        <dbReference type="EMBL" id="MDY0393611.1"/>
    </source>
</evidence>
<accession>A0ABU5C408</accession>
<evidence type="ECO:0000259" key="1">
    <source>
        <dbReference type="Pfam" id="PF00294"/>
    </source>
</evidence>
<name>A0ABU5C408_9BACI</name>
<feature type="domain" description="Carbohydrate kinase PfkB" evidence="1">
    <location>
        <begin position="1"/>
        <end position="144"/>
    </location>
</feature>
<dbReference type="GO" id="GO:0016301">
    <property type="term" value="F:kinase activity"/>
    <property type="evidence" value="ECO:0007669"/>
    <property type="project" value="UniProtKB-KW"/>
</dbReference>
<organism evidence="2 3">
    <name type="scientific">Tigheibacillus halophilus</name>
    <dbReference type="NCBI Taxonomy" id="361280"/>
    <lineage>
        <taxon>Bacteria</taxon>
        <taxon>Bacillati</taxon>
        <taxon>Bacillota</taxon>
        <taxon>Bacilli</taxon>
        <taxon>Bacillales</taxon>
        <taxon>Bacillaceae</taxon>
        <taxon>Tigheibacillus</taxon>
    </lineage>
</organism>